<evidence type="ECO:0000256" key="1">
    <source>
        <dbReference type="SAM" id="MobiDB-lite"/>
    </source>
</evidence>
<protein>
    <submittedName>
        <fullName evidence="2">Uncharacterized protein</fullName>
    </submittedName>
</protein>
<dbReference type="OrthoDB" id="1696092at2"/>
<feature type="compositionally biased region" description="Polar residues" evidence="1">
    <location>
        <begin position="90"/>
        <end position="99"/>
    </location>
</feature>
<name>A0A3Q9I813_9BACL</name>
<keyword evidence="3" id="KW-1185">Reference proteome</keyword>
<dbReference type="RefSeq" id="WP_126997370.1">
    <property type="nucleotide sequence ID" value="NZ_CP034346.1"/>
</dbReference>
<accession>A0A3Q9I813</accession>
<dbReference type="AlphaFoldDB" id="A0A3Q9I813"/>
<reference evidence="3" key="1">
    <citation type="submission" date="2018-12" db="EMBL/GenBank/DDBJ databases">
        <title>Complete genome sequence of Paenibacillus sp. MBLB1234.</title>
        <authorList>
            <person name="Nam Y.-D."/>
            <person name="Kang J."/>
            <person name="Chung W.-H."/>
            <person name="Park Y.S."/>
        </authorList>
    </citation>
    <scope>NUCLEOTIDE SEQUENCE [LARGE SCALE GENOMIC DNA]</scope>
    <source>
        <strain evidence="3">MBLB1234</strain>
    </source>
</reference>
<sequence length="238" mass="25163">MNKWLCYTRSIEYGGSIIKATEDGGASVPTTLNGNGYSIDGNGAIVQNGHLVAGGMILSGNVVRGMATSGGGGTYPTSEGGSHDHGGTAGSHNHGNEANKNYAPPITRDGQHLHSVTIPPHEHDVLSHSHFIDHTHEVVIPKHSHLVNIPPHTHDMVFGIFKGPTPSKVEVRVDGNLIPGLTTSVDGFDIIPYLSKDDSGKVQRGWHEIEITPVNSLGRIVASVFSQVFATSRGGGNY</sequence>
<feature type="region of interest" description="Disordered" evidence="1">
    <location>
        <begin position="69"/>
        <end position="116"/>
    </location>
</feature>
<dbReference type="EMBL" id="CP034346">
    <property type="protein sequence ID" value="AZS14575.1"/>
    <property type="molecule type" value="Genomic_DNA"/>
</dbReference>
<dbReference type="Proteomes" id="UP000270678">
    <property type="component" value="Chromosome"/>
</dbReference>
<gene>
    <name evidence="2" type="ORF">EI981_09000</name>
</gene>
<proteinExistence type="predicted"/>
<dbReference type="KEGG" id="plut:EI981_09000"/>
<evidence type="ECO:0000313" key="2">
    <source>
        <dbReference type="EMBL" id="AZS14575.1"/>
    </source>
</evidence>
<organism evidence="2 3">
    <name type="scientific">Paenibacillus lutimineralis</name>
    <dbReference type="NCBI Taxonomy" id="2707005"/>
    <lineage>
        <taxon>Bacteria</taxon>
        <taxon>Bacillati</taxon>
        <taxon>Bacillota</taxon>
        <taxon>Bacilli</taxon>
        <taxon>Bacillales</taxon>
        <taxon>Paenibacillaceae</taxon>
        <taxon>Paenibacillus</taxon>
    </lineage>
</organism>
<evidence type="ECO:0000313" key="3">
    <source>
        <dbReference type="Proteomes" id="UP000270678"/>
    </source>
</evidence>